<evidence type="ECO:0000313" key="2">
    <source>
        <dbReference type="EMBL" id="QBD81569.1"/>
    </source>
</evidence>
<evidence type="ECO:0000313" key="3">
    <source>
        <dbReference type="Proteomes" id="UP000290365"/>
    </source>
</evidence>
<dbReference type="Gene3D" id="1.10.220.30">
    <property type="match status" value="1"/>
</dbReference>
<dbReference type="InterPro" id="IPR013216">
    <property type="entry name" value="Methyltransf_11"/>
</dbReference>
<dbReference type="CDD" id="cd02440">
    <property type="entry name" value="AdoMet_MTases"/>
    <property type="match status" value="1"/>
</dbReference>
<dbReference type="KEGG" id="kbs:EPA93_38610"/>
<dbReference type="GO" id="GO:0032259">
    <property type="term" value="P:methylation"/>
    <property type="evidence" value="ECO:0007669"/>
    <property type="project" value="UniProtKB-KW"/>
</dbReference>
<dbReference type="AlphaFoldDB" id="A0A4P6K0J2"/>
<accession>A0A4P6K0J2</accession>
<dbReference type="SUPFAM" id="SSF53335">
    <property type="entry name" value="S-adenosyl-L-methionine-dependent methyltransferases"/>
    <property type="match status" value="1"/>
</dbReference>
<dbReference type="Pfam" id="PF08241">
    <property type="entry name" value="Methyltransf_11"/>
    <property type="match status" value="1"/>
</dbReference>
<organism evidence="2 3">
    <name type="scientific">Ktedonosporobacter rubrisoli</name>
    <dbReference type="NCBI Taxonomy" id="2509675"/>
    <lineage>
        <taxon>Bacteria</taxon>
        <taxon>Bacillati</taxon>
        <taxon>Chloroflexota</taxon>
        <taxon>Ktedonobacteria</taxon>
        <taxon>Ktedonobacterales</taxon>
        <taxon>Ktedonosporobacteraceae</taxon>
        <taxon>Ktedonosporobacter</taxon>
    </lineage>
</organism>
<proteinExistence type="predicted"/>
<keyword evidence="2" id="KW-0489">Methyltransferase</keyword>
<feature type="domain" description="Methyltransferase type 11" evidence="1">
    <location>
        <begin position="141"/>
        <end position="215"/>
    </location>
</feature>
<reference evidence="2 3" key="1">
    <citation type="submission" date="2019-01" db="EMBL/GenBank/DDBJ databases">
        <title>Ktedonosporobacter rubrisoli SCAWS-G2.</title>
        <authorList>
            <person name="Huang Y."/>
            <person name="Yan B."/>
        </authorList>
    </citation>
    <scope>NUCLEOTIDE SEQUENCE [LARGE SCALE GENOMIC DNA]</scope>
    <source>
        <strain evidence="2 3">SCAWS-G2</strain>
    </source>
</reference>
<name>A0A4P6K0J2_KTERU</name>
<dbReference type="OrthoDB" id="9808140at2"/>
<keyword evidence="2" id="KW-0808">Transferase</keyword>
<dbReference type="EMBL" id="CP035758">
    <property type="protein sequence ID" value="QBD81569.1"/>
    <property type="molecule type" value="Genomic_DNA"/>
</dbReference>
<dbReference type="InterPro" id="IPR029063">
    <property type="entry name" value="SAM-dependent_MTases_sf"/>
</dbReference>
<dbReference type="Proteomes" id="UP000290365">
    <property type="component" value="Chromosome"/>
</dbReference>
<keyword evidence="3" id="KW-1185">Reference proteome</keyword>
<dbReference type="Gene3D" id="3.40.50.150">
    <property type="entry name" value="Vaccinia Virus protein VP39"/>
    <property type="match status" value="1"/>
</dbReference>
<gene>
    <name evidence="2" type="ORF">EPA93_38610</name>
</gene>
<evidence type="ECO:0000259" key="1">
    <source>
        <dbReference type="Pfam" id="PF08241"/>
    </source>
</evidence>
<sequence length="231" mass="26122">MFSMSSSEALVEHKVPFANPFQIEDLQVFDDDTLRTMLASGSFGLTIEQLAHSMRGASNSLVKRIRHNLSPQQRADFMREFRRSILKCEVDRARRTVLDTLFWELTYWKTPELYEELTQGEYLHPGIFEHLEADIRGKLVLDVGAGSGRASFECKRYGARKIYAVEPSPGLLRILEHKLATRDRDNRIVTYAGRFEDIPLPDNSVDCALSCSAFTSSPGQGESQAWLNCGA</sequence>
<dbReference type="GO" id="GO:0008757">
    <property type="term" value="F:S-adenosylmethionine-dependent methyltransferase activity"/>
    <property type="evidence" value="ECO:0007669"/>
    <property type="project" value="InterPro"/>
</dbReference>
<protein>
    <submittedName>
        <fullName evidence="2">Methyltransferase domain-containing protein</fullName>
    </submittedName>
</protein>